<organism evidence="3">
    <name type="scientific">Arion vulgaris</name>
    <dbReference type="NCBI Taxonomy" id="1028688"/>
    <lineage>
        <taxon>Eukaryota</taxon>
        <taxon>Metazoa</taxon>
        <taxon>Spiralia</taxon>
        <taxon>Lophotrochozoa</taxon>
        <taxon>Mollusca</taxon>
        <taxon>Gastropoda</taxon>
        <taxon>Heterobranchia</taxon>
        <taxon>Euthyneura</taxon>
        <taxon>Panpulmonata</taxon>
        <taxon>Eupulmonata</taxon>
        <taxon>Stylommatophora</taxon>
        <taxon>Helicina</taxon>
        <taxon>Arionoidea</taxon>
        <taxon>Arionidae</taxon>
        <taxon>Arion</taxon>
    </lineage>
</organism>
<evidence type="ECO:0000313" key="2">
    <source>
        <dbReference type="EMBL" id="CEK78751.1"/>
    </source>
</evidence>
<reference evidence="3" key="1">
    <citation type="submission" date="2014-12" db="EMBL/GenBank/DDBJ databases">
        <title>Insight into the proteome of Arion vulgaris.</title>
        <authorList>
            <person name="Aradska J."/>
            <person name="Bulat T."/>
            <person name="Smidak R."/>
            <person name="Sarate P."/>
            <person name="Gangsoo J."/>
            <person name="Sialana F."/>
            <person name="Bilban M."/>
            <person name="Lubec G."/>
        </authorList>
    </citation>
    <scope>NUCLEOTIDE SEQUENCE</scope>
    <source>
        <tissue evidence="3">Skin</tissue>
    </source>
</reference>
<accession>A0A0B7ADN1</accession>
<dbReference type="AlphaFoldDB" id="A0A0B7ADN1"/>
<evidence type="ECO:0000313" key="3">
    <source>
        <dbReference type="EMBL" id="CEK78752.1"/>
    </source>
</evidence>
<gene>
    <name evidence="3" type="primary">ORF111736</name>
    <name evidence="1" type="synonym">ORF111732</name>
    <name evidence="2" type="synonym">ORF111734</name>
</gene>
<proteinExistence type="predicted"/>
<dbReference type="EMBL" id="HACG01031887">
    <property type="protein sequence ID" value="CEK78752.1"/>
    <property type="molecule type" value="Transcribed_RNA"/>
</dbReference>
<feature type="non-terminal residue" evidence="3">
    <location>
        <position position="63"/>
    </location>
</feature>
<dbReference type="EMBL" id="HACG01031885">
    <property type="protein sequence ID" value="CEK78750.1"/>
    <property type="molecule type" value="Transcribed_RNA"/>
</dbReference>
<evidence type="ECO:0000313" key="1">
    <source>
        <dbReference type="EMBL" id="CEK78750.1"/>
    </source>
</evidence>
<dbReference type="EMBL" id="HACG01031886">
    <property type="protein sequence ID" value="CEK78751.1"/>
    <property type="molecule type" value="Transcribed_RNA"/>
</dbReference>
<protein>
    <submittedName>
        <fullName evidence="3">Uncharacterized protein</fullName>
    </submittedName>
</protein>
<sequence>MSLIYQIILVYFINNIGSVCMGIQLSKFYGDGHSVENIHGIKMVIQVNRNYKLVKIDKSTETI</sequence>
<name>A0A0B7ADN1_9EUPU</name>